<dbReference type="Proteomes" id="UP000193870">
    <property type="component" value="Unassembled WGS sequence"/>
</dbReference>
<dbReference type="EC" id="2.1.1.297" evidence="5"/>
<reference evidence="8 9" key="1">
    <citation type="submission" date="2017-03" db="EMBL/GenBank/DDBJ databases">
        <authorList>
            <person name="Afonso C.L."/>
            <person name="Miller P.J."/>
            <person name="Scott M.A."/>
            <person name="Spackman E."/>
            <person name="Goraichik I."/>
            <person name="Dimitrov K.M."/>
            <person name="Suarez D.L."/>
            <person name="Swayne D.E."/>
        </authorList>
    </citation>
    <scope>NUCLEOTIDE SEQUENCE [LARGE SCALE GENOMIC DNA]</scope>
    <source>
        <strain evidence="8 9">CECT 7066</strain>
    </source>
</reference>
<dbReference type="GO" id="GO:0003676">
    <property type="term" value="F:nucleic acid binding"/>
    <property type="evidence" value="ECO:0007669"/>
    <property type="project" value="InterPro"/>
</dbReference>
<comment type="function">
    <text evidence="5">Methylates the class 1 translation termination release factors RF1/PrfA and RF2/PrfB on the glutamine residue of the universally conserved GGQ motif.</text>
</comment>
<keyword evidence="3 5" id="KW-0949">S-adenosyl-L-methionine</keyword>
<dbReference type="PROSITE" id="PS00092">
    <property type="entry name" value="N6_MTASE"/>
    <property type="match status" value="1"/>
</dbReference>
<dbReference type="EMBL" id="FWFV01000008">
    <property type="protein sequence ID" value="SLN57717.1"/>
    <property type="molecule type" value="Genomic_DNA"/>
</dbReference>
<dbReference type="PANTHER" id="PTHR18895">
    <property type="entry name" value="HEMK METHYLTRANSFERASE"/>
    <property type="match status" value="1"/>
</dbReference>
<dbReference type="InterPro" id="IPR004556">
    <property type="entry name" value="HemK-like"/>
</dbReference>
<dbReference type="GO" id="GO:0102559">
    <property type="term" value="F:peptide chain release factor N(5)-glutamine methyltransferase activity"/>
    <property type="evidence" value="ECO:0007669"/>
    <property type="project" value="UniProtKB-EC"/>
</dbReference>
<name>A0A1Y5TAM0_9RHOB</name>
<feature type="binding site" evidence="5">
    <location>
        <position position="165"/>
    </location>
    <ligand>
        <name>S-adenosyl-L-methionine</name>
        <dbReference type="ChEBI" id="CHEBI:59789"/>
    </ligand>
</feature>
<dbReference type="Gene3D" id="1.10.8.10">
    <property type="entry name" value="DNA helicase RuvA subunit, C-terminal domain"/>
    <property type="match status" value="1"/>
</dbReference>
<keyword evidence="2 5" id="KW-0808">Transferase</keyword>
<dbReference type="InterPro" id="IPR050320">
    <property type="entry name" value="N5-glutamine_MTase"/>
</dbReference>
<feature type="domain" description="Methyltransferase small" evidence="6">
    <location>
        <begin position="97"/>
        <end position="187"/>
    </location>
</feature>
<evidence type="ECO:0000256" key="1">
    <source>
        <dbReference type="ARBA" id="ARBA00022603"/>
    </source>
</evidence>
<dbReference type="InterPro" id="IPR040758">
    <property type="entry name" value="PrmC_N"/>
</dbReference>
<protein>
    <recommendedName>
        <fullName evidence="5">Release factor glutamine methyltransferase</fullName>
        <shortName evidence="5">RF MTase</shortName>
        <ecNumber evidence="5">2.1.1.297</ecNumber>
    </recommendedName>
    <alternativeName>
        <fullName evidence="5">N5-glutamine methyltransferase PrmC</fullName>
    </alternativeName>
    <alternativeName>
        <fullName evidence="5">Protein-(glutamine-N5) MTase PrmC</fullName>
    </alternativeName>
    <alternativeName>
        <fullName evidence="5">Protein-glutamine N-methyltransferase PrmC</fullName>
    </alternativeName>
</protein>
<evidence type="ECO:0000256" key="5">
    <source>
        <dbReference type="HAMAP-Rule" id="MF_02126"/>
    </source>
</evidence>
<feature type="domain" description="Release factor glutamine methyltransferase N-terminal" evidence="7">
    <location>
        <begin position="5"/>
        <end position="72"/>
    </location>
</feature>
<dbReference type="Pfam" id="PF17827">
    <property type="entry name" value="PrmC_N"/>
    <property type="match status" value="1"/>
</dbReference>
<dbReference type="PANTHER" id="PTHR18895:SF74">
    <property type="entry name" value="MTRF1L RELEASE FACTOR GLUTAMINE METHYLTRANSFERASE"/>
    <property type="match status" value="1"/>
</dbReference>
<dbReference type="Gene3D" id="3.40.50.150">
    <property type="entry name" value="Vaccinia Virus protein VP39"/>
    <property type="match status" value="1"/>
</dbReference>
<evidence type="ECO:0000259" key="6">
    <source>
        <dbReference type="Pfam" id="PF05175"/>
    </source>
</evidence>
<dbReference type="RefSeq" id="WP_085854799.1">
    <property type="nucleotide sequence ID" value="NZ_FOPF01000008.1"/>
</dbReference>
<dbReference type="NCBIfam" id="TIGR03534">
    <property type="entry name" value="RF_mod_PrmC"/>
    <property type="match status" value="1"/>
</dbReference>
<evidence type="ECO:0000313" key="9">
    <source>
        <dbReference type="Proteomes" id="UP000193870"/>
    </source>
</evidence>
<feature type="binding site" evidence="5">
    <location>
        <begin position="113"/>
        <end position="117"/>
    </location>
    <ligand>
        <name>S-adenosyl-L-methionine</name>
        <dbReference type="ChEBI" id="CHEBI:59789"/>
    </ligand>
</feature>
<comment type="similarity">
    <text evidence="5">Belongs to the protein N5-glutamine methyltransferase family. PrmC subfamily.</text>
</comment>
<evidence type="ECO:0000256" key="4">
    <source>
        <dbReference type="ARBA" id="ARBA00048391"/>
    </source>
</evidence>
<feature type="binding site" evidence="5">
    <location>
        <position position="136"/>
    </location>
    <ligand>
        <name>S-adenosyl-L-methionine</name>
        <dbReference type="ChEBI" id="CHEBI:59789"/>
    </ligand>
</feature>
<sequence>MSPDDALRMARTRLGHCPDPMRDARRLLADAAGLDPGALHRLDDTLPAETRATFEALVARRAGGEPLARVLGYRDFWRHRFQITPDVLDPRADTETLVARALEVPWQRVLDLGTGSGCILLSLLAERGDAQGVGTDISDAALDVARGNAAVLGLADRVRFARADWWQGVSGRFDLIVSNPPYIATDEMDELSPEVRDHDPRLALSPGGDGLEAYRIIAGGAADMLEPGGTLMVEIGWQQGPAVTRLFSAAGLADVALHTDLEGRDRVVSARRPP</sequence>
<dbReference type="OrthoDB" id="9800643at2"/>
<keyword evidence="9" id="KW-1185">Reference proteome</keyword>
<organism evidence="8 9">
    <name type="scientific">Palleronia marisminoris</name>
    <dbReference type="NCBI Taxonomy" id="315423"/>
    <lineage>
        <taxon>Bacteria</taxon>
        <taxon>Pseudomonadati</taxon>
        <taxon>Pseudomonadota</taxon>
        <taxon>Alphaproteobacteria</taxon>
        <taxon>Rhodobacterales</taxon>
        <taxon>Roseobacteraceae</taxon>
        <taxon>Palleronia</taxon>
    </lineage>
</organism>
<dbReference type="HAMAP" id="MF_02126">
    <property type="entry name" value="RF_methyltr_PrmC"/>
    <property type="match status" value="1"/>
</dbReference>
<dbReference type="AlphaFoldDB" id="A0A1Y5TAM0"/>
<dbReference type="NCBIfam" id="TIGR00536">
    <property type="entry name" value="hemK_fam"/>
    <property type="match status" value="1"/>
</dbReference>
<keyword evidence="1 5" id="KW-0489">Methyltransferase</keyword>
<feature type="binding site" evidence="5">
    <location>
        <position position="179"/>
    </location>
    <ligand>
        <name>S-adenosyl-L-methionine</name>
        <dbReference type="ChEBI" id="CHEBI:59789"/>
    </ligand>
</feature>
<dbReference type="CDD" id="cd02440">
    <property type="entry name" value="AdoMet_MTases"/>
    <property type="match status" value="1"/>
</dbReference>
<evidence type="ECO:0000256" key="3">
    <source>
        <dbReference type="ARBA" id="ARBA00022691"/>
    </source>
</evidence>
<accession>A0A1Y5TAM0</accession>
<evidence type="ECO:0000256" key="2">
    <source>
        <dbReference type="ARBA" id="ARBA00022679"/>
    </source>
</evidence>
<dbReference type="InterPro" id="IPR002052">
    <property type="entry name" value="DNA_methylase_N6_adenine_CS"/>
</dbReference>
<gene>
    <name evidence="5 8" type="primary">prmC</name>
    <name evidence="8" type="ORF">PAM7066_02794</name>
</gene>
<comment type="catalytic activity">
    <reaction evidence="4 5">
        <text>L-glutaminyl-[peptide chain release factor] + S-adenosyl-L-methionine = N(5)-methyl-L-glutaminyl-[peptide chain release factor] + S-adenosyl-L-homocysteine + H(+)</text>
        <dbReference type="Rhea" id="RHEA:42896"/>
        <dbReference type="Rhea" id="RHEA-COMP:10271"/>
        <dbReference type="Rhea" id="RHEA-COMP:10272"/>
        <dbReference type="ChEBI" id="CHEBI:15378"/>
        <dbReference type="ChEBI" id="CHEBI:30011"/>
        <dbReference type="ChEBI" id="CHEBI:57856"/>
        <dbReference type="ChEBI" id="CHEBI:59789"/>
        <dbReference type="ChEBI" id="CHEBI:61891"/>
        <dbReference type="EC" id="2.1.1.297"/>
    </reaction>
</comment>
<dbReference type="InterPro" id="IPR029063">
    <property type="entry name" value="SAM-dependent_MTases_sf"/>
</dbReference>
<dbReference type="InterPro" id="IPR019874">
    <property type="entry name" value="RF_methyltr_PrmC"/>
</dbReference>
<proteinExistence type="inferred from homology"/>
<feature type="binding site" evidence="5">
    <location>
        <begin position="179"/>
        <end position="182"/>
    </location>
    <ligand>
        <name>substrate</name>
    </ligand>
</feature>
<evidence type="ECO:0000313" key="8">
    <source>
        <dbReference type="EMBL" id="SLN57717.1"/>
    </source>
</evidence>
<dbReference type="GO" id="GO:0032259">
    <property type="term" value="P:methylation"/>
    <property type="evidence" value="ECO:0007669"/>
    <property type="project" value="UniProtKB-KW"/>
</dbReference>
<dbReference type="InterPro" id="IPR007848">
    <property type="entry name" value="Small_mtfrase_dom"/>
</dbReference>
<dbReference type="SUPFAM" id="SSF53335">
    <property type="entry name" value="S-adenosyl-L-methionine-dependent methyltransferases"/>
    <property type="match status" value="1"/>
</dbReference>
<dbReference type="STRING" id="315423.SAMN04488020_10886"/>
<evidence type="ECO:0000259" key="7">
    <source>
        <dbReference type="Pfam" id="PF17827"/>
    </source>
</evidence>
<dbReference type="Pfam" id="PF05175">
    <property type="entry name" value="MTS"/>
    <property type="match status" value="1"/>
</dbReference>